<dbReference type="Pfam" id="PF01047">
    <property type="entry name" value="MarR"/>
    <property type="match status" value="1"/>
</dbReference>
<dbReference type="PROSITE" id="PS50995">
    <property type="entry name" value="HTH_MARR_2"/>
    <property type="match status" value="1"/>
</dbReference>
<evidence type="ECO:0000256" key="2">
    <source>
        <dbReference type="ARBA" id="ARBA00023125"/>
    </source>
</evidence>
<proteinExistence type="predicted"/>
<keyword evidence="1" id="KW-0805">Transcription regulation</keyword>
<feature type="domain" description="HTH marR-type" evidence="4">
    <location>
        <begin position="1"/>
        <end position="137"/>
    </location>
</feature>
<dbReference type="SMART" id="SM00418">
    <property type="entry name" value="HTH_ARSR"/>
    <property type="match status" value="1"/>
</dbReference>
<dbReference type="PANTHER" id="PTHR42756">
    <property type="entry name" value="TRANSCRIPTIONAL REGULATOR, MARR"/>
    <property type="match status" value="1"/>
</dbReference>
<dbReference type="EMBL" id="JACSQA010000025">
    <property type="protein sequence ID" value="MBD8027824.1"/>
    <property type="molecule type" value="Genomic_DNA"/>
</dbReference>
<gene>
    <name evidence="5" type="ORF">H9636_14320</name>
</gene>
<evidence type="ECO:0000256" key="1">
    <source>
        <dbReference type="ARBA" id="ARBA00023015"/>
    </source>
</evidence>
<dbReference type="RefSeq" id="WP_191708245.1">
    <property type="nucleotide sequence ID" value="NZ_JACSQA010000025.1"/>
</dbReference>
<dbReference type="Gene3D" id="1.10.10.10">
    <property type="entry name" value="Winged helix-like DNA-binding domain superfamily/Winged helix DNA-binding domain"/>
    <property type="match status" value="1"/>
</dbReference>
<dbReference type="PANTHER" id="PTHR42756:SF1">
    <property type="entry name" value="TRANSCRIPTIONAL REPRESSOR OF EMRAB OPERON"/>
    <property type="match status" value="1"/>
</dbReference>
<evidence type="ECO:0000259" key="4">
    <source>
        <dbReference type="PROSITE" id="PS50995"/>
    </source>
</evidence>
<accession>A0ABR8XF15</accession>
<keyword evidence="2" id="KW-0238">DNA-binding</keyword>
<reference evidence="5 6" key="1">
    <citation type="submission" date="2020-08" db="EMBL/GenBank/DDBJ databases">
        <title>A Genomic Blueprint of the Chicken Gut Microbiome.</title>
        <authorList>
            <person name="Gilroy R."/>
            <person name="Ravi A."/>
            <person name="Getino M."/>
            <person name="Pursley I."/>
            <person name="Horton D.L."/>
            <person name="Alikhan N.-F."/>
            <person name="Baker D."/>
            <person name="Gharbi K."/>
            <person name="Hall N."/>
            <person name="Watson M."/>
            <person name="Adriaenssens E.M."/>
            <person name="Foster-Nyarko E."/>
            <person name="Jarju S."/>
            <person name="Secka A."/>
            <person name="Antonio M."/>
            <person name="Oren A."/>
            <person name="Chaudhuri R."/>
            <person name="La Ragione R.M."/>
            <person name="Hildebrand F."/>
            <person name="Pallen M.J."/>
        </authorList>
    </citation>
    <scope>NUCLEOTIDE SEQUENCE [LARGE SCALE GENOMIC DNA]</scope>
    <source>
        <strain evidence="5 6">Re31</strain>
    </source>
</reference>
<dbReference type="CDD" id="cd00090">
    <property type="entry name" value="HTH_ARSR"/>
    <property type="match status" value="1"/>
</dbReference>
<dbReference type="InterPro" id="IPR011991">
    <property type="entry name" value="ArsR-like_HTH"/>
</dbReference>
<dbReference type="InterPro" id="IPR000835">
    <property type="entry name" value="HTH_MarR-typ"/>
</dbReference>
<evidence type="ECO:0000313" key="5">
    <source>
        <dbReference type="EMBL" id="MBD8027824.1"/>
    </source>
</evidence>
<protein>
    <submittedName>
        <fullName evidence="5">MarR family transcriptional regulator</fullName>
    </submittedName>
</protein>
<sequence length="144" mass="17275">MDQSCEEIKQMIFMFKNIDRQVTQNFEKRTGISLTRYEILYTLLKCGQLSQIELQKKLKIDQAAITRHLKILEEKDFVFRNRNKQNNREVIVEITDRGKGILENCDSNRKQFFDELFHNFTTKEIQELQIMLKKLMDNSDKPHC</sequence>
<name>A0ABR8XF15_9BACL</name>
<evidence type="ECO:0000313" key="6">
    <source>
        <dbReference type="Proteomes" id="UP000640930"/>
    </source>
</evidence>
<comment type="caution">
    <text evidence="5">The sequence shown here is derived from an EMBL/GenBank/DDBJ whole genome shotgun (WGS) entry which is preliminary data.</text>
</comment>
<dbReference type="SMART" id="SM00347">
    <property type="entry name" value="HTH_MARR"/>
    <property type="match status" value="1"/>
</dbReference>
<dbReference type="InterPro" id="IPR001845">
    <property type="entry name" value="HTH_ArsR_DNA-bd_dom"/>
</dbReference>
<dbReference type="InterPro" id="IPR036390">
    <property type="entry name" value="WH_DNA-bd_sf"/>
</dbReference>
<keyword evidence="3" id="KW-0804">Transcription</keyword>
<keyword evidence="6" id="KW-1185">Reference proteome</keyword>
<dbReference type="SUPFAM" id="SSF46785">
    <property type="entry name" value="Winged helix' DNA-binding domain"/>
    <property type="match status" value="1"/>
</dbReference>
<dbReference type="InterPro" id="IPR036388">
    <property type="entry name" value="WH-like_DNA-bd_sf"/>
</dbReference>
<dbReference type="Proteomes" id="UP000640930">
    <property type="component" value="Unassembled WGS sequence"/>
</dbReference>
<organism evidence="5 6">
    <name type="scientific">Ureibacillus galli</name>
    <dbReference type="NCBI Taxonomy" id="2762222"/>
    <lineage>
        <taxon>Bacteria</taxon>
        <taxon>Bacillati</taxon>
        <taxon>Bacillota</taxon>
        <taxon>Bacilli</taxon>
        <taxon>Bacillales</taxon>
        <taxon>Caryophanaceae</taxon>
        <taxon>Ureibacillus</taxon>
    </lineage>
</organism>
<dbReference type="PRINTS" id="PR00598">
    <property type="entry name" value="HTHMARR"/>
</dbReference>
<evidence type="ECO:0000256" key="3">
    <source>
        <dbReference type="ARBA" id="ARBA00023163"/>
    </source>
</evidence>